<dbReference type="InterPro" id="IPR002509">
    <property type="entry name" value="NODB_dom"/>
</dbReference>
<name>A0A7T7MBB6_9ACTO</name>
<dbReference type="PANTHER" id="PTHR10587">
    <property type="entry name" value="GLYCOSYL TRANSFERASE-RELATED"/>
    <property type="match status" value="1"/>
</dbReference>
<dbReference type="Proteomes" id="UP000595895">
    <property type="component" value="Chromosome"/>
</dbReference>
<sequence length="260" mass="27050">MLRAGLRGAALATAGAAVGASGGAAAAHHLDTHLKPTARVAPLPGQRALLGARVLFQGPPDQRLACVTFDDGPDPRWTPLVLDLLAEIEVRATFFVLGEAVQVRPELVARQVEAGHEVGVHNWVHTDVYGVEVEQLRDSVDRTVAAIQEAGAPRPRLWRPPYGRVDAPALMVAAERGLDVLLWSLNSPSAAAAAAVADKAGPGSVILCHDGRTQPTEALLRAMARSLATLKARGLELVTGSQMLAASQAQVGAAGGLTAH</sequence>
<keyword evidence="1" id="KW-0732">Signal</keyword>
<dbReference type="PROSITE" id="PS51677">
    <property type="entry name" value="NODB"/>
    <property type="match status" value="1"/>
</dbReference>
<dbReference type="GO" id="GO:0016810">
    <property type="term" value="F:hydrolase activity, acting on carbon-nitrogen (but not peptide) bonds"/>
    <property type="evidence" value="ECO:0007669"/>
    <property type="project" value="InterPro"/>
</dbReference>
<dbReference type="AlphaFoldDB" id="A0A7T7MBB6"/>
<gene>
    <name evidence="3" type="ORF">JG540_05670</name>
</gene>
<accession>A0A7T7MBB6</accession>
<dbReference type="KEGG" id="awe:JG540_05670"/>
<feature type="domain" description="NodB homology" evidence="2">
    <location>
        <begin position="63"/>
        <end position="238"/>
    </location>
</feature>
<evidence type="ECO:0000313" key="3">
    <source>
        <dbReference type="EMBL" id="QQM68360.1"/>
    </source>
</evidence>
<dbReference type="InterPro" id="IPR011330">
    <property type="entry name" value="Glyco_hydro/deAcase_b/a-brl"/>
</dbReference>
<evidence type="ECO:0000259" key="2">
    <source>
        <dbReference type="PROSITE" id="PS51677"/>
    </source>
</evidence>
<proteinExistence type="predicted"/>
<dbReference type="EMBL" id="CP066802">
    <property type="protein sequence ID" value="QQM68360.1"/>
    <property type="molecule type" value="Genomic_DNA"/>
</dbReference>
<dbReference type="InterPro" id="IPR050248">
    <property type="entry name" value="Polysacc_deacetylase_ArnD"/>
</dbReference>
<dbReference type="GO" id="GO:0005975">
    <property type="term" value="P:carbohydrate metabolic process"/>
    <property type="evidence" value="ECO:0007669"/>
    <property type="project" value="InterPro"/>
</dbReference>
<feature type="signal peptide" evidence="1">
    <location>
        <begin position="1"/>
        <end position="26"/>
    </location>
</feature>
<feature type="chain" id="PRO_5032743971" evidence="1">
    <location>
        <begin position="27"/>
        <end position="260"/>
    </location>
</feature>
<organism evidence="3 4">
    <name type="scientific">Actinomyces weissii</name>
    <dbReference type="NCBI Taxonomy" id="675090"/>
    <lineage>
        <taxon>Bacteria</taxon>
        <taxon>Bacillati</taxon>
        <taxon>Actinomycetota</taxon>
        <taxon>Actinomycetes</taxon>
        <taxon>Actinomycetales</taxon>
        <taxon>Actinomycetaceae</taxon>
        <taxon>Actinomyces</taxon>
    </lineage>
</organism>
<keyword evidence="4" id="KW-1185">Reference proteome</keyword>
<protein>
    <submittedName>
        <fullName evidence="3">Polysaccharide deacetylase family protein</fullName>
    </submittedName>
</protein>
<dbReference type="Gene3D" id="3.20.20.370">
    <property type="entry name" value="Glycoside hydrolase/deacetylase"/>
    <property type="match status" value="1"/>
</dbReference>
<dbReference type="SUPFAM" id="SSF88713">
    <property type="entry name" value="Glycoside hydrolase/deacetylase"/>
    <property type="match status" value="1"/>
</dbReference>
<evidence type="ECO:0000256" key="1">
    <source>
        <dbReference type="SAM" id="SignalP"/>
    </source>
</evidence>
<reference evidence="3 4" key="1">
    <citation type="submission" date="2020-12" db="EMBL/GenBank/DDBJ databases">
        <authorList>
            <person name="Zhou J."/>
        </authorList>
    </citation>
    <scope>NUCLEOTIDE SEQUENCE [LARGE SCALE GENOMIC DNA]</scope>
    <source>
        <strain evidence="3 4">CCUG 61299</strain>
    </source>
</reference>
<dbReference type="Pfam" id="PF01522">
    <property type="entry name" value="Polysacc_deac_1"/>
    <property type="match status" value="1"/>
</dbReference>
<evidence type="ECO:0000313" key="4">
    <source>
        <dbReference type="Proteomes" id="UP000595895"/>
    </source>
</evidence>